<dbReference type="InterPro" id="IPR036291">
    <property type="entry name" value="NAD(P)-bd_dom_sf"/>
</dbReference>
<dbReference type="EMBL" id="JAGTJS010000012">
    <property type="protein sequence ID" value="KAH7250813.1"/>
    <property type="molecule type" value="Genomic_DNA"/>
</dbReference>
<comment type="caution">
    <text evidence="1">The sequence shown here is derived from an EMBL/GenBank/DDBJ whole genome shotgun (WGS) entry which is preliminary data.</text>
</comment>
<organism evidence="1 2">
    <name type="scientific">Fusarium solani</name>
    <name type="common">Filamentous fungus</name>
    <dbReference type="NCBI Taxonomy" id="169388"/>
    <lineage>
        <taxon>Eukaryota</taxon>
        <taxon>Fungi</taxon>
        <taxon>Dikarya</taxon>
        <taxon>Ascomycota</taxon>
        <taxon>Pezizomycotina</taxon>
        <taxon>Sordariomycetes</taxon>
        <taxon>Hypocreomycetidae</taxon>
        <taxon>Hypocreales</taxon>
        <taxon>Nectriaceae</taxon>
        <taxon>Fusarium</taxon>
        <taxon>Fusarium solani species complex</taxon>
    </lineage>
</organism>
<sequence>MASYLVTGASRGLGFEFLRQLSDKSDNIVIGLVRNKQATVEKIERELSARKNVHIIQADINDYQALKASVDETSKITGGKLDYIIANAGLVSSWSAYDPLSVLGEQPEKLEEDLLTSFKVNVVGNIHLFNLYVPLLLKGQAKKAITLSTGMADPDFVSKFSISVSAPYSISKAAVNLAVSKFDAQYRKDGVLFMAISPGMVDTGHYDDATEEQAQKAGEMLQQFKSYAPSFTKPITPEESVTAVLSVLHKASIEAGNGGSFVSHFGNKQWL</sequence>
<dbReference type="OrthoDB" id="7289984at2759"/>
<dbReference type="PANTHER" id="PTHR45458">
    <property type="entry name" value="SHORT-CHAIN DEHYDROGENASE/REDUCTASE SDR"/>
    <property type="match status" value="1"/>
</dbReference>
<evidence type="ECO:0000313" key="2">
    <source>
        <dbReference type="Proteomes" id="UP000736672"/>
    </source>
</evidence>
<name>A0A9P9K7I7_FUSSL</name>
<dbReference type="InterPro" id="IPR002347">
    <property type="entry name" value="SDR_fam"/>
</dbReference>
<accession>A0A9P9K7I7</accession>
<dbReference type="Proteomes" id="UP000736672">
    <property type="component" value="Unassembled WGS sequence"/>
</dbReference>
<gene>
    <name evidence="1" type="ORF">B0J15DRAFT_561346</name>
</gene>
<protein>
    <submittedName>
        <fullName evidence="1">Uncharacterized protein</fullName>
    </submittedName>
</protein>
<dbReference type="Gene3D" id="3.40.50.720">
    <property type="entry name" value="NAD(P)-binding Rossmann-like Domain"/>
    <property type="match status" value="1"/>
</dbReference>
<dbReference type="SUPFAM" id="SSF51735">
    <property type="entry name" value="NAD(P)-binding Rossmann-fold domains"/>
    <property type="match status" value="1"/>
</dbReference>
<keyword evidence="2" id="KW-1185">Reference proteome</keyword>
<dbReference type="AlphaFoldDB" id="A0A9P9K7I7"/>
<dbReference type="PRINTS" id="PR00081">
    <property type="entry name" value="GDHRDH"/>
</dbReference>
<proteinExistence type="predicted"/>
<dbReference type="InterPro" id="IPR052184">
    <property type="entry name" value="SDR_enzymes"/>
</dbReference>
<dbReference type="GO" id="GO:0016616">
    <property type="term" value="F:oxidoreductase activity, acting on the CH-OH group of donors, NAD or NADP as acceptor"/>
    <property type="evidence" value="ECO:0007669"/>
    <property type="project" value="TreeGrafter"/>
</dbReference>
<evidence type="ECO:0000313" key="1">
    <source>
        <dbReference type="EMBL" id="KAH7250813.1"/>
    </source>
</evidence>
<dbReference type="PANTHER" id="PTHR45458:SF3">
    <property type="entry name" value="CHAIN DEHYDROGENASE (ATSC), PUTATIVE-RELATED"/>
    <property type="match status" value="1"/>
</dbReference>
<reference evidence="1" key="1">
    <citation type="journal article" date="2021" name="Nat. Commun.">
        <title>Genetic determinants of endophytism in the Arabidopsis root mycobiome.</title>
        <authorList>
            <person name="Mesny F."/>
            <person name="Miyauchi S."/>
            <person name="Thiergart T."/>
            <person name="Pickel B."/>
            <person name="Atanasova L."/>
            <person name="Karlsson M."/>
            <person name="Huettel B."/>
            <person name="Barry K.W."/>
            <person name="Haridas S."/>
            <person name="Chen C."/>
            <person name="Bauer D."/>
            <person name="Andreopoulos W."/>
            <person name="Pangilinan J."/>
            <person name="LaButti K."/>
            <person name="Riley R."/>
            <person name="Lipzen A."/>
            <person name="Clum A."/>
            <person name="Drula E."/>
            <person name="Henrissat B."/>
            <person name="Kohler A."/>
            <person name="Grigoriev I.V."/>
            <person name="Martin F.M."/>
            <person name="Hacquard S."/>
        </authorList>
    </citation>
    <scope>NUCLEOTIDE SEQUENCE</scope>
    <source>
        <strain evidence="1">FSSC 5 MPI-SDFR-AT-0091</strain>
    </source>
</reference>
<dbReference type="Pfam" id="PF00106">
    <property type="entry name" value="adh_short"/>
    <property type="match status" value="1"/>
</dbReference>